<feature type="transmembrane region" description="Helical" evidence="1">
    <location>
        <begin position="6"/>
        <end position="26"/>
    </location>
</feature>
<keyword evidence="3" id="KW-1185">Reference proteome</keyword>
<protein>
    <submittedName>
        <fullName evidence="2">Uncharacterized protein</fullName>
    </submittedName>
</protein>
<gene>
    <name evidence="2" type="ORF">RIF23_04530</name>
</gene>
<accession>A0ABU2H2N3</accession>
<organism evidence="2 3">
    <name type="scientific">Lipingzhangella rawalii</name>
    <dbReference type="NCBI Taxonomy" id="2055835"/>
    <lineage>
        <taxon>Bacteria</taxon>
        <taxon>Bacillati</taxon>
        <taxon>Actinomycetota</taxon>
        <taxon>Actinomycetes</taxon>
        <taxon>Streptosporangiales</taxon>
        <taxon>Nocardiopsidaceae</taxon>
        <taxon>Lipingzhangella</taxon>
    </lineage>
</organism>
<evidence type="ECO:0000256" key="1">
    <source>
        <dbReference type="SAM" id="Phobius"/>
    </source>
</evidence>
<keyword evidence="1" id="KW-1133">Transmembrane helix</keyword>
<name>A0ABU2H2N3_9ACTN</name>
<dbReference type="EMBL" id="JAVLVT010000001">
    <property type="protein sequence ID" value="MDS1269562.1"/>
    <property type="molecule type" value="Genomic_DNA"/>
</dbReference>
<feature type="transmembrane region" description="Helical" evidence="1">
    <location>
        <begin position="38"/>
        <end position="63"/>
    </location>
</feature>
<feature type="transmembrane region" description="Helical" evidence="1">
    <location>
        <begin position="114"/>
        <end position="141"/>
    </location>
</feature>
<dbReference type="RefSeq" id="WP_310911025.1">
    <property type="nucleotide sequence ID" value="NZ_JAVLVT010000001.1"/>
</dbReference>
<feature type="transmembrane region" description="Helical" evidence="1">
    <location>
        <begin position="69"/>
        <end position="93"/>
    </location>
</feature>
<comment type="caution">
    <text evidence="2">The sequence shown here is derived from an EMBL/GenBank/DDBJ whole genome shotgun (WGS) entry which is preliminary data.</text>
</comment>
<evidence type="ECO:0000313" key="2">
    <source>
        <dbReference type="EMBL" id="MDS1269562.1"/>
    </source>
</evidence>
<evidence type="ECO:0000313" key="3">
    <source>
        <dbReference type="Proteomes" id="UP001250214"/>
    </source>
</evidence>
<keyword evidence="1" id="KW-0812">Transmembrane</keyword>
<dbReference type="Proteomes" id="UP001250214">
    <property type="component" value="Unassembled WGS sequence"/>
</dbReference>
<sequence length="142" mass="13724">MSFLVTVLLFGIVGAVMLCALLGLALPRLARSGSRTRILFGAAPLAVLLLVATSAAVGVLSAADAGFGTAFLAAFTVLALCYAASSLLVPLLARNSAQANTDGGSRAGQLGAVLTAPVTVLGAGLGCAALAGATAGVALLIT</sequence>
<reference evidence="3" key="1">
    <citation type="submission" date="2023-07" db="EMBL/GenBank/DDBJ databases">
        <title>Novel species in the genus Lipingzhangella isolated from Sambhar Salt Lake.</title>
        <authorList>
            <person name="Jiya N."/>
            <person name="Kajale S."/>
            <person name="Sharma A."/>
        </authorList>
    </citation>
    <scope>NUCLEOTIDE SEQUENCE [LARGE SCALE GENOMIC DNA]</scope>
    <source>
        <strain evidence="3">LS1_29</strain>
    </source>
</reference>
<keyword evidence="1" id="KW-0472">Membrane</keyword>
<proteinExistence type="predicted"/>